<sequence length="127" mass="14623">MDNILLALAGTSFFKYAAYMYMSKRSYQCVGTVSELYLYPVKSCKGLKVNSLRCTRLGVEYDGMYDRHWVFATEKDGQWITQRQEPRMALISISLHGDEIHFDAPGMTTLKLPKDPKKDQCKVKKVQ</sequence>
<dbReference type="OrthoDB" id="17255at2759"/>
<gene>
    <name evidence="2" type="ORF">MGAL_10B005538</name>
</gene>
<evidence type="ECO:0000313" key="2">
    <source>
        <dbReference type="EMBL" id="VDI76800.1"/>
    </source>
</evidence>
<reference evidence="2" key="1">
    <citation type="submission" date="2018-11" db="EMBL/GenBank/DDBJ databases">
        <authorList>
            <person name="Alioto T."/>
            <person name="Alioto T."/>
        </authorList>
    </citation>
    <scope>NUCLEOTIDE SEQUENCE</scope>
</reference>
<dbReference type="Proteomes" id="UP000596742">
    <property type="component" value="Unassembled WGS sequence"/>
</dbReference>
<proteinExistence type="predicted"/>
<name>A0A8B6H9Q7_MYTGA</name>
<dbReference type="InterPro" id="IPR005303">
    <property type="entry name" value="MOCOS_middle"/>
</dbReference>
<comment type="caution">
    <text evidence="2">The sequence shown here is derived from an EMBL/GenBank/DDBJ whole genome shotgun (WGS) entry which is preliminary data.</text>
</comment>
<protein>
    <recommendedName>
        <fullName evidence="1">Molybdenum cofactor sulfurase middle domain-containing protein</fullName>
    </recommendedName>
</protein>
<dbReference type="SUPFAM" id="SSF141673">
    <property type="entry name" value="MOSC N-terminal domain-like"/>
    <property type="match status" value="1"/>
</dbReference>
<accession>A0A8B6H9Q7</accession>
<organism evidence="2 3">
    <name type="scientific">Mytilus galloprovincialis</name>
    <name type="common">Mediterranean mussel</name>
    <dbReference type="NCBI Taxonomy" id="29158"/>
    <lineage>
        <taxon>Eukaryota</taxon>
        <taxon>Metazoa</taxon>
        <taxon>Spiralia</taxon>
        <taxon>Lophotrochozoa</taxon>
        <taxon>Mollusca</taxon>
        <taxon>Bivalvia</taxon>
        <taxon>Autobranchia</taxon>
        <taxon>Pteriomorphia</taxon>
        <taxon>Mytilida</taxon>
        <taxon>Mytiloidea</taxon>
        <taxon>Mytilidae</taxon>
        <taxon>Mytilinae</taxon>
        <taxon>Mytilus</taxon>
    </lineage>
</organism>
<evidence type="ECO:0000313" key="3">
    <source>
        <dbReference type="Proteomes" id="UP000596742"/>
    </source>
</evidence>
<feature type="domain" description="Molybdenum cofactor sulfurase middle" evidence="1">
    <location>
        <begin position="30"/>
        <end position="120"/>
    </location>
</feature>
<dbReference type="EMBL" id="UYJE01009788">
    <property type="protein sequence ID" value="VDI76800.1"/>
    <property type="molecule type" value="Genomic_DNA"/>
</dbReference>
<evidence type="ECO:0000259" key="1">
    <source>
        <dbReference type="Pfam" id="PF03476"/>
    </source>
</evidence>
<keyword evidence="3" id="KW-1185">Reference proteome</keyword>
<dbReference type="AlphaFoldDB" id="A0A8B6H9Q7"/>
<dbReference type="Pfam" id="PF03476">
    <property type="entry name" value="MOSC_N"/>
    <property type="match status" value="1"/>
</dbReference>